<dbReference type="InterPro" id="IPR042095">
    <property type="entry name" value="SUMF_sf"/>
</dbReference>
<dbReference type="OrthoDB" id="9768004at2"/>
<gene>
    <name evidence="3" type="ORF">R2APBS1_2411</name>
</gene>
<name>M4NF66_9GAMM</name>
<dbReference type="PANTHER" id="PTHR23150">
    <property type="entry name" value="SULFATASE MODIFYING FACTOR 1, 2"/>
    <property type="match status" value="1"/>
</dbReference>
<keyword evidence="4" id="KW-1185">Reference proteome</keyword>
<proteinExistence type="predicted"/>
<dbReference type="STRING" id="666685.R2APBS1_2411"/>
<feature type="domain" description="Sulfatase-modifying factor enzyme-like" evidence="2">
    <location>
        <begin position="370"/>
        <end position="642"/>
    </location>
</feature>
<dbReference type="InterPro" id="IPR016187">
    <property type="entry name" value="CTDL_fold"/>
</dbReference>
<dbReference type="InterPro" id="IPR051043">
    <property type="entry name" value="Sulfatase_Mod_Factor_Kinase"/>
</dbReference>
<reference evidence="3 4" key="1">
    <citation type="submission" date="2012-04" db="EMBL/GenBank/DDBJ databases">
        <title>Complete genome of Rhodanobacter sp. 2APBS1.</title>
        <authorList>
            <consortium name="US DOE Joint Genome Institute"/>
            <person name="Huntemann M."/>
            <person name="Wei C.-L."/>
            <person name="Han J."/>
            <person name="Detter J.C."/>
            <person name="Han C."/>
            <person name="Tapia R."/>
            <person name="Munk A.C.C."/>
            <person name="Chen A."/>
            <person name="Krypides N."/>
            <person name="Mavromatis K."/>
            <person name="Markowitz V."/>
            <person name="Szeto E."/>
            <person name="Ivanova N."/>
            <person name="Mikhailova N."/>
            <person name="Ovchinnikova G."/>
            <person name="Pagani I."/>
            <person name="Pati A."/>
            <person name="Goodwin L."/>
            <person name="Peters L."/>
            <person name="Pitluck S."/>
            <person name="Woyke T."/>
            <person name="Prakash O."/>
            <person name="Elkins J."/>
            <person name="Brown S."/>
            <person name="Palumbo A."/>
            <person name="Hemme C."/>
            <person name="Zhou J."/>
            <person name="Watson D."/>
            <person name="Jardine P."/>
            <person name="Kostka J."/>
            <person name="Green S."/>
        </authorList>
    </citation>
    <scope>NUCLEOTIDE SEQUENCE [LARGE SCALE GENOMIC DNA]</scope>
    <source>
        <strain evidence="3 4">2APBS1</strain>
    </source>
</reference>
<keyword evidence="1" id="KW-0812">Transmembrane</keyword>
<dbReference type="GO" id="GO:0120147">
    <property type="term" value="F:formylglycine-generating oxidase activity"/>
    <property type="evidence" value="ECO:0007669"/>
    <property type="project" value="TreeGrafter"/>
</dbReference>
<dbReference type="Gene3D" id="1.25.40.10">
    <property type="entry name" value="Tetratricopeptide repeat domain"/>
    <property type="match status" value="1"/>
</dbReference>
<dbReference type="EMBL" id="CP003470">
    <property type="protein sequence ID" value="AGG89505.1"/>
    <property type="molecule type" value="Genomic_DNA"/>
</dbReference>
<dbReference type="InterPro" id="IPR011990">
    <property type="entry name" value="TPR-like_helical_dom_sf"/>
</dbReference>
<keyword evidence="1" id="KW-1133">Transmembrane helix</keyword>
<dbReference type="SUPFAM" id="SSF48452">
    <property type="entry name" value="TPR-like"/>
    <property type="match status" value="1"/>
</dbReference>
<evidence type="ECO:0000259" key="2">
    <source>
        <dbReference type="Pfam" id="PF03781"/>
    </source>
</evidence>
<feature type="transmembrane region" description="Helical" evidence="1">
    <location>
        <begin position="12"/>
        <end position="31"/>
    </location>
</feature>
<evidence type="ECO:0000256" key="1">
    <source>
        <dbReference type="SAM" id="Phobius"/>
    </source>
</evidence>
<dbReference type="PANTHER" id="PTHR23150:SF35">
    <property type="entry name" value="BLL6746 PROTEIN"/>
    <property type="match status" value="1"/>
</dbReference>
<dbReference type="eggNOG" id="COG1262">
    <property type="taxonomic scope" value="Bacteria"/>
</dbReference>
<evidence type="ECO:0000313" key="3">
    <source>
        <dbReference type="EMBL" id="AGG89505.1"/>
    </source>
</evidence>
<keyword evidence="1" id="KW-0472">Membrane</keyword>
<dbReference type="SUPFAM" id="SSF56436">
    <property type="entry name" value="C-type lectin-like"/>
    <property type="match status" value="1"/>
</dbReference>
<accession>M4NF66</accession>
<dbReference type="Pfam" id="PF03781">
    <property type="entry name" value="FGE-sulfatase"/>
    <property type="match status" value="1"/>
</dbReference>
<sequence length="644" mass="69550" precursor="true">MPNNAILRRQRALGGGLGVLVLGFALLYHFFPRVFHVDPAQAPRRSMSMGTVAPASGLQPERLSAIGELNAGPPLTLAPAAVIAARGSHNANLPEQLSADPPEVRALLEQATRALHAGRLVGAADSAAALFQQALKTKPDSRRAVQGLFDVHARLVAEIDQDIAVGDADAAQDLLGALRTLPNAETEVTQLEASLKVLEQVRPMLAKAAGLLQQGKADRPAGGSALELYREVQKLDPQNAVAEQGIFQVQRAVLDRALAAVAQNDFAGADRELAAAQAIRPGSQQMIDVHKRVDDMREQRANGMLAQAHSALDAGNVELATRLAAQVRAIAPGLAALAAFDEQLTNARLYASFKPGQVFTDRYVDLPGKTPAMVVIPTGSFRMGASADDDRSATAQPQHTVTIGKGFAMARSAVTVAQFREFVRASNYVPDSIRLGGASVYDERSGALREDSAASWQDDYAGRKADDDLPVVNVSWNDAKAYADWLSQRTGKTYRLPSEAEFEYALRGGTRSRYWWGDDAPKHTVENLTGSGDRSRSGRRWSHAFRNYRDGYWGPAPVMSFAANPFGLYDINGNVSEWALDCWHDNYIRAPDDGSAWINPGCRSHVLRGGSWGSSPEQVDSTYRQGADGDLRSGRVGFRVVREL</sequence>
<dbReference type="HOGENOM" id="CLU_482179_0_0_6"/>
<dbReference type="Gene3D" id="3.90.1580.10">
    <property type="entry name" value="paralog of FGE (formylglycine-generating enzyme)"/>
    <property type="match status" value="1"/>
</dbReference>
<dbReference type="GeneID" id="72427122"/>
<dbReference type="KEGG" id="rhd:R2APBS1_2411"/>
<dbReference type="RefSeq" id="WP_015448082.1">
    <property type="nucleotide sequence ID" value="NC_020541.1"/>
</dbReference>
<evidence type="ECO:0000313" key="4">
    <source>
        <dbReference type="Proteomes" id="UP000011859"/>
    </source>
</evidence>
<dbReference type="AlphaFoldDB" id="M4NF66"/>
<dbReference type="InterPro" id="IPR005532">
    <property type="entry name" value="SUMF_dom"/>
</dbReference>
<dbReference type="Proteomes" id="UP000011859">
    <property type="component" value="Chromosome"/>
</dbReference>
<organism evidence="3 4">
    <name type="scientific">Rhodanobacter denitrificans</name>
    <dbReference type="NCBI Taxonomy" id="666685"/>
    <lineage>
        <taxon>Bacteria</taxon>
        <taxon>Pseudomonadati</taxon>
        <taxon>Pseudomonadota</taxon>
        <taxon>Gammaproteobacteria</taxon>
        <taxon>Lysobacterales</taxon>
        <taxon>Rhodanobacteraceae</taxon>
        <taxon>Rhodanobacter</taxon>
    </lineage>
</organism>
<protein>
    <recommendedName>
        <fullName evidence="2">Sulfatase-modifying factor enzyme-like domain-containing protein</fullName>
    </recommendedName>
</protein>